<reference evidence="2 3" key="1">
    <citation type="submission" date="2020-05" db="EMBL/GenBank/DDBJ databases">
        <title>Complete genome sequence of Gemmatimonas greenlandica TET16.</title>
        <authorList>
            <person name="Zeng Y."/>
        </authorList>
    </citation>
    <scope>NUCLEOTIDE SEQUENCE [LARGE SCALE GENOMIC DNA]</scope>
    <source>
        <strain evidence="2 3">TET16</strain>
    </source>
</reference>
<feature type="signal peptide" evidence="1">
    <location>
        <begin position="1"/>
        <end position="29"/>
    </location>
</feature>
<dbReference type="Proteomes" id="UP000500938">
    <property type="component" value="Chromosome"/>
</dbReference>
<proteinExistence type="predicted"/>
<keyword evidence="3" id="KW-1185">Reference proteome</keyword>
<sequence length="128" mass="13444">MMMTIPRAAFGVFALLFTVATVDVSRAMAQSSTVTSTACSMGTLTACGTQPITTCETSIQFNLNVFMQSGGFTFTQTKCVAGYKTLYKDRTSISTGTTTTGPFKTCSAATTSGSSDDGFEANIELCED</sequence>
<dbReference type="KEGG" id="ggr:HKW67_02240"/>
<name>A0A6M4IHZ3_9BACT</name>
<dbReference type="RefSeq" id="WP_171223849.1">
    <property type="nucleotide sequence ID" value="NZ_CP053085.1"/>
</dbReference>
<evidence type="ECO:0000313" key="3">
    <source>
        <dbReference type="Proteomes" id="UP000500938"/>
    </source>
</evidence>
<feature type="chain" id="PRO_5026854380" evidence="1">
    <location>
        <begin position="30"/>
        <end position="128"/>
    </location>
</feature>
<evidence type="ECO:0000313" key="2">
    <source>
        <dbReference type="EMBL" id="QJR34423.1"/>
    </source>
</evidence>
<evidence type="ECO:0000256" key="1">
    <source>
        <dbReference type="SAM" id="SignalP"/>
    </source>
</evidence>
<organism evidence="2 3">
    <name type="scientific">Gemmatimonas groenlandica</name>
    <dbReference type="NCBI Taxonomy" id="2732249"/>
    <lineage>
        <taxon>Bacteria</taxon>
        <taxon>Pseudomonadati</taxon>
        <taxon>Gemmatimonadota</taxon>
        <taxon>Gemmatimonadia</taxon>
        <taxon>Gemmatimonadales</taxon>
        <taxon>Gemmatimonadaceae</taxon>
        <taxon>Gemmatimonas</taxon>
    </lineage>
</organism>
<dbReference type="EMBL" id="CP053085">
    <property type="protein sequence ID" value="QJR34423.1"/>
    <property type="molecule type" value="Genomic_DNA"/>
</dbReference>
<protein>
    <submittedName>
        <fullName evidence="2">Uncharacterized protein</fullName>
    </submittedName>
</protein>
<gene>
    <name evidence="2" type="ORF">HKW67_02240</name>
</gene>
<dbReference type="AlphaFoldDB" id="A0A6M4IHZ3"/>
<accession>A0A6M4IHZ3</accession>
<keyword evidence="1" id="KW-0732">Signal</keyword>